<dbReference type="FunFam" id="2.60.40.10:FF:000425">
    <property type="entry name" value="Myosin light chain kinase"/>
    <property type="match status" value="1"/>
</dbReference>
<feature type="domain" description="Ig-like" evidence="5">
    <location>
        <begin position="476"/>
        <end position="565"/>
    </location>
</feature>
<comment type="subcellular location">
    <subcellularLocation>
        <location evidence="1">Cytoplasm</location>
    </subcellularLocation>
</comment>
<dbReference type="InterPro" id="IPR003598">
    <property type="entry name" value="Ig_sub2"/>
</dbReference>
<feature type="compositionally biased region" description="Basic and acidic residues" evidence="4">
    <location>
        <begin position="88"/>
        <end position="108"/>
    </location>
</feature>
<dbReference type="EMBL" id="CAJPWZ010000192">
    <property type="protein sequence ID" value="CAG2187950.1"/>
    <property type="molecule type" value="Genomic_DNA"/>
</dbReference>
<dbReference type="GO" id="GO:0004674">
    <property type="term" value="F:protein serine/threonine kinase activity"/>
    <property type="evidence" value="ECO:0007669"/>
    <property type="project" value="UniProtKB-EC"/>
</dbReference>
<dbReference type="InterPro" id="IPR013783">
    <property type="entry name" value="Ig-like_fold"/>
</dbReference>
<evidence type="ECO:0000259" key="5">
    <source>
        <dbReference type="PROSITE" id="PS50835"/>
    </source>
</evidence>
<accession>A0A8S3PVG9</accession>
<dbReference type="AlphaFoldDB" id="A0A8S3PVG9"/>
<feature type="compositionally biased region" description="Low complexity" evidence="4">
    <location>
        <begin position="64"/>
        <end position="75"/>
    </location>
</feature>
<proteinExistence type="predicted"/>
<evidence type="ECO:0000313" key="7">
    <source>
        <dbReference type="Proteomes" id="UP000683360"/>
    </source>
</evidence>
<evidence type="ECO:0000256" key="3">
    <source>
        <dbReference type="ARBA" id="ARBA00023319"/>
    </source>
</evidence>
<protein>
    <submittedName>
        <fullName evidence="6">TTN</fullName>
        <ecNumber evidence="6">2.7.11.1</ecNumber>
    </submittedName>
</protein>
<organism evidence="6 7">
    <name type="scientific">Mytilus edulis</name>
    <name type="common">Blue mussel</name>
    <dbReference type="NCBI Taxonomy" id="6550"/>
    <lineage>
        <taxon>Eukaryota</taxon>
        <taxon>Metazoa</taxon>
        <taxon>Spiralia</taxon>
        <taxon>Lophotrochozoa</taxon>
        <taxon>Mollusca</taxon>
        <taxon>Bivalvia</taxon>
        <taxon>Autobranchia</taxon>
        <taxon>Pteriomorphia</taxon>
        <taxon>Mytilida</taxon>
        <taxon>Mytiloidea</taxon>
        <taxon>Mytilidae</taxon>
        <taxon>Mytilinae</taxon>
        <taxon>Mytilus</taxon>
    </lineage>
</organism>
<evidence type="ECO:0000313" key="6">
    <source>
        <dbReference type="EMBL" id="CAG2187950.1"/>
    </source>
</evidence>
<keyword evidence="7" id="KW-1185">Reference proteome</keyword>
<feature type="region of interest" description="Disordered" evidence="4">
    <location>
        <begin position="56"/>
        <end position="118"/>
    </location>
</feature>
<dbReference type="InterPro" id="IPR036179">
    <property type="entry name" value="Ig-like_dom_sf"/>
</dbReference>
<dbReference type="PANTHER" id="PTHR47633">
    <property type="entry name" value="IMMUNOGLOBULIN"/>
    <property type="match status" value="1"/>
</dbReference>
<dbReference type="InterPro" id="IPR003599">
    <property type="entry name" value="Ig_sub"/>
</dbReference>
<dbReference type="GO" id="GO:0005737">
    <property type="term" value="C:cytoplasm"/>
    <property type="evidence" value="ECO:0007669"/>
    <property type="project" value="UniProtKB-SubCell"/>
</dbReference>
<keyword evidence="6" id="KW-0808">Transferase</keyword>
<feature type="domain" description="Ig-like" evidence="5">
    <location>
        <begin position="235"/>
        <end position="323"/>
    </location>
</feature>
<feature type="compositionally biased region" description="Acidic residues" evidence="4">
    <location>
        <begin position="76"/>
        <end position="87"/>
    </location>
</feature>
<keyword evidence="2" id="KW-0963">Cytoplasm</keyword>
<dbReference type="Pfam" id="PF07679">
    <property type="entry name" value="I-set"/>
    <property type="match status" value="2"/>
</dbReference>
<comment type="caution">
    <text evidence="6">The sequence shown here is derived from an EMBL/GenBank/DDBJ whole genome shotgun (WGS) entry which is preliminary data.</text>
</comment>
<keyword evidence="3" id="KW-0393">Immunoglobulin domain</keyword>
<dbReference type="SMART" id="SM00408">
    <property type="entry name" value="IGc2"/>
    <property type="match status" value="2"/>
</dbReference>
<dbReference type="Proteomes" id="UP000683360">
    <property type="component" value="Unassembled WGS sequence"/>
</dbReference>
<dbReference type="FunFam" id="2.60.40.10:FF:000107">
    <property type="entry name" value="Myosin, light chain kinase a"/>
    <property type="match status" value="1"/>
</dbReference>
<gene>
    <name evidence="6" type="ORF">MEDL_3420</name>
</gene>
<dbReference type="SUPFAM" id="SSF48726">
    <property type="entry name" value="Immunoglobulin"/>
    <property type="match status" value="2"/>
</dbReference>
<dbReference type="Gene3D" id="2.60.40.10">
    <property type="entry name" value="Immunoglobulins"/>
    <property type="match status" value="2"/>
</dbReference>
<dbReference type="InterPro" id="IPR007110">
    <property type="entry name" value="Ig-like_dom"/>
</dbReference>
<evidence type="ECO:0000256" key="2">
    <source>
        <dbReference type="ARBA" id="ARBA00022490"/>
    </source>
</evidence>
<name>A0A8S3PVG9_MYTED</name>
<dbReference type="EC" id="2.7.11.1" evidence="6"/>
<sequence>MRKLLKSQQNQRKHHLRKLKLKLLSNLNYLETLEITTESEETPSEKTEVEIVVKPEVEEEKPSEVPTEESTVTYEETLEITTESEETPSEKTEVEIVVKPEVEEEKPSEVPTDESTVTYEKTLEITTEEKETPSEKTEAEIVVKPEVEEEKPTEVPTEETPVTFEESMTIVKEETEKPVVEITEQTTEQTIAETVSVEEIESKPEKVETTISINVEESLKAEANIDISVAEMKAPEIIKHLTSIKIPEGKELVLTVEYISQPESVVTWFVDEQPLVEQAEYKITIEKTFSTLVISEISPEDEGEYKVVVENDIGQTTTTCFVQVIPFEVEEKPKETTVEMTTKLTEETTEEVKEVTAMEIEVTEKPKEVVSMEIEVKEEKPSDLTTVEIEVKDQPKSTVSMEIEVEEQPSETSITEVEVKEKPTEKVTTEIHVTKDEESTLTFEVEKPSKPDTKEREIPEIAPAPKEVEEGVPEAPRFIETLQQHIDVIEGTPVTLQCVTVGQPTVTWYQDDEPLEESDHFVVEFDSGVCRLTISDIFLEDEAEYKCTAVNEFGSASTIVELFVEKCRNAAEILLHEEIVTIEVELELYYRKEDFKLL</sequence>
<dbReference type="InterPro" id="IPR013098">
    <property type="entry name" value="Ig_I-set"/>
</dbReference>
<evidence type="ECO:0000256" key="1">
    <source>
        <dbReference type="ARBA" id="ARBA00004496"/>
    </source>
</evidence>
<reference evidence="6" key="1">
    <citation type="submission" date="2021-03" db="EMBL/GenBank/DDBJ databases">
        <authorList>
            <person name="Bekaert M."/>
        </authorList>
    </citation>
    <scope>NUCLEOTIDE SEQUENCE</scope>
</reference>
<dbReference type="OrthoDB" id="5969272at2759"/>
<dbReference type="SMART" id="SM00409">
    <property type="entry name" value="IG"/>
    <property type="match status" value="2"/>
</dbReference>
<dbReference type="GO" id="GO:0045989">
    <property type="term" value="P:positive regulation of striated muscle contraction"/>
    <property type="evidence" value="ECO:0007669"/>
    <property type="project" value="UniProtKB-ARBA"/>
</dbReference>
<evidence type="ECO:0000256" key="4">
    <source>
        <dbReference type="SAM" id="MobiDB-lite"/>
    </source>
</evidence>
<dbReference type="PROSITE" id="PS50835">
    <property type="entry name" value="IG_LIKE"/>
    <property type="match status" value="2"/>
</dbReference>
<dbReference type="GO" id="GO:0060298">
    <property type="term" value="P:positive regulation of sarcomere organization"/>
    <property type="evidence" value="ECO:0007669"/>
    <property type="project" value="UniProtKB-ARBA"/>
</dbReference>